<feature type="domain" description="DUF1918" evidence="2">
    <location>
        <begin position="1"/>
        <end position="57"/>
    </location>
</feature>
<protein>
    <recommendedName>
        <fullName evidence="2">DUF1918 domain-containing protein</fullName>
    </recommendedName>
</protein>
<keyword evidence="4" id="KW-1185">Reference proteome</keyword>
<dbReference type="InterPro" id="IPR015057">
    <property type="entry name" value="Rv2632c-like"/>
</dbReference>
<dbReference type="Pfam" id="PF08940">
    <property type="entry name" value="DUF1918"/>
    <property type="match status" value="1"/>
</dbReference>
<evidence type="ECO:0000259" key="2">
    <source>
        <dbReference type="Pfam" id="PF08940"/>
    </source>
</evidence>
<comment type="caution">
    <text evidence="3">The sequence shown here is derived from an EMBL/GenBank/DDBJ whole genome shotgun (WGS) entry which is preliminary data.</text>
</comment>
<evidence type="ECO:0000256" key="1">
    <source>
        <dbReference type="SAM" id="MobiDB-lite"/>
    </source>
</evidence>
<dbReference type="Pfam" id="PF08962">
    <property type="entry name" value="Rv2632c-like"/>
    <property type="match status" value="1"/>
</dbReference>
<dbReference type="SUPFAM" id="SSF143212">
    <property type="entry name" value="Rv2632c-like"/>
    <property type="match status" value="1"/>
</dbReference>
<proteinExistence type="predicted"/>
<accession>A0ABP8EW98</accession>
<evidence type="ECO:0000313" key="4">
    <source>
        <dbReference type="Proteomes" id="UP001499841"/>
    </source>
</evidence>
<feature type="region of interest" description="Disordered" evidence="1">
    <location>
        <begin position="104"/>
        <end position="128"/>
    </location>
</feature>
<gene>
    <name evidence="3" type="ORF">GCM10022262_26290</name>
</gene>
<organism evidence="3 4">
    <name type="scientific">Georgenia daeguensis</name>
    <dbReference type="NCBI Taxonomy" id="908355"/>
    <lineage>
        <taxon>Bacteria</taxon>
        <taxon>Bacillati</taxon>
        <taxon>Actinomycetota</taxon>
        <taxon>Actinomycetes</taxon>
        <taxon>Micrococcales</taxon>
        <taxon>Bogoriellaceae</taxon>
        <taxon>Georgenia</taxon>
    </lineage>
</organism>
<dbReference type="EMBL" id="BAABBA010000013">
    <property type="protein sequence ID" value="GAA4288269.1"/>
    <property type="molecule type" value="Genomic_DNA"/>
</dbReference>
<dbReference type="SUPFAM" id="SSF50118">
    <property type="entry name" value="Cell growth inhibitor/plasmid maintenance toxic component"/>
    <property type="match status" value="1"/>
</dbReference>
<sequence length="166" mass="17556">MRARRGDHIVLAGEQVGHPVRDGEIIEVRGANGAPPYVVRWSDGHEATFFPGPGAVVQPGGEAEEGTGAPAAAATSPAVHEWQIRVSVLEQDDDTTAQAVLLSGPAERTDASGTAHRSAKDPASPRIGDEIAVARALRHLSDRLLERARHDVEDATGEHDVDIRSS</sequence>
<dbReference type="RefSeq" id="WP_345041975.1">
    <property type="nucleotide sequence ID" value="NZ_BAABBA010000013.1"/>
</dbReference>
<name>A0ABP8EW98_9MICO</name>
<reference evidence="4" key="1">
    <citation type="journal article" date="2019" name="Int. J. Syst. Evol. Microbiol.">
        <title>The Global Catalogue of Microorganisms (GCM) 10K type strain sequencing project: providing services to taxonomists for standard genome sequencing and annotation.</title>
        <authorList>
            <consortium name="The Broad Institute Genomics Platform"/>
            <consortium name="The Broad Institute Genome Sequencing Center for Infectious Disease"/>
            <person name="Wu L."/>
            <person name="Ma J."/>
        </authorList>
    </citation>
    <scope>NUCLEOTIDE SEQUENCE [LARGE SCALE GENOMIC DNA]</scope>
    <source>
        <strain evidence="4">JCM 17459</strain>
    </source>
</reference>
<dbReference type="Gene3D" id="3.30.160.240">
    <property type="entry name" value="Rv1738"/>
    <property type="match status" value="1"/>
</dbReference>
<dbReference type="InterPro" id="IPR015035">
    <property type="entry name" value="DUF1918"/>
</dbReference>
<dbReference type="Gene3D" id="2.30.30.440">
    <property type="entry name" value="Domain of unknown function DUF1918"/>
    <property type="match status" value="1"/>
</dbReference>
<evidence type="ECO:0000313" key="3">
    <source>
        <dbReference type="EMBL" id="GAA4288269.1"/>
    </source>
</evidence>
<dbReference type="InterPro" id="IPR038070">
    <property type="entry name" value="Rv2632c-like_sf"/>
</dbReference>
<dbReference type="Proteomes" id="UP001499841">
    <property type="component" value="Unassembled WGS sequence"/>
</dbReference>